<keyword evidence="2" id="KW-1185">Reference proteome</keyword>
<name>A0ABP8RSA8_9PSEU</name>
<comment type="caution">
    <text evidence="1">The sequence shown here is derived from an EMBL/GenBank/DDBJ whole genome shotgun (WGS) entry which is preliminary data.</text>
</comment>
<evidence type="ECO:0000313" key="2">
    <source>
        <dbReference type="Proteomes" id="UP001501598"/>
    </source>
</evidence>
<evidence type="ECO:0000313" key="1">
    <source>
        <dbReference type="EMBL" id="GAA4547173.1"/>
    </source>
</evidence>
<gene>
    <name evidence="1" type="ORF">GCM10023175_30940</name>
</gene>
<organism evidence="1 2">
    <name type="scientific">Pseudonocardia xishanensis</name>
    <dbReference type="NCBI Taxonomy" id="630995"/>
    <lineage>
        <taxon>Bacteria</taxon>
        <taxon>Bacillati</taxon>
        <taxon>Actinomycetota</taxon>
        <taxon>Actinomycetes</taxon>
        <taxon>Pseudonocardiales</taxon>
        <taxon>Pseudonocardiaceae</taxon>
        <taxon>Pseudonocardia</taxon>
    </lineage>
</organism>
<proteinExistence type="predicted"/>
<sequence>MTGDPLRRHGERHGLHPMRATRARPALVLATGAAVLGAELAWRAGRPLRTMSAAAARIAGSAADVLVPAELTEELAARGFAATAATRRRVEALVSAVIGRTVEAFLAATDLTALVVEHVELDRVAAGLDVDGVIARVDLDAVLRRVDLDAVMRRVDLDAVATRLDPDRVVARVDLDAVLQRVDLDAVVARLDLDRVVAGVDLDAVVARLDLVGLARGVIDAIDLPGIVRESTGTLTSDTVRGVRSEAQQADEVVARVVDRLLRRSSTRAAVPP</sequence>
<dbReference type="EMBL" id="BAABGT010000034">
    <property type="protein sequence ID" value="GAA4547173.1"/>
    <property type="molecule type" value="Genomic_DNA"/>
</dbReference>
<dbReference type="Proteomes" id="UP001501598">
    <property type="component" value="Unassembled WGS sequence"/>
</dbReference>
<accession>A0ABP8RSA8</accession>
<protein>
    <submittedName>
        <fullName evidence="1">Uncharacterized protein</fullName>
    </submittedName>
</protein>
<reference evidence="2" key="1">
    <citation type="journal article" date="2019" name="Int. J. Syst. Evol. Microbiol.">
        <title>The Global Catalogue of Microorganisms (GCM) 10K type strain sequencing project: providing services to taxonomists for standard genome sequencing and annotation.</title>
        <authorList>
            <consortium name="The Broad Institute Genomics Platform"/>
            <consortium name="The Broad Institute Genome Sequencing Center for Infectious Disease"/>
            <person name="Wu L."/>
            <person name="Ma J."/>
        </authorList>
    </citation>
    <scope>NUCLEOTIDE SEQUENCE [LARGE SCALE GENOMIC DNA]</scope>
    <source>
        <strain evidence="2">JCM 17906</strain>
    </source>
</reference>